<evidence type="ECO:0000313" key="3">
    <source>
        <dbReference type="Proteomes" id="UP000323565"/>
    </source>
</evidence>
<dbReference type="Gene3D" id="3.40.50.10490">
    <property type="entry name" value="Glucose-6-phosphate isomerase like protein, domain 1"/>
    <property type="match status" value="1"/>
</dbReference>
<organism evidence="2 3">
    <name type="scientific">Dermacoccus abyssi</name>
    <dbReference type="NCBI Taxonomy" id="322596"/>
    <lineage>
        <taxon>Bacteria</taxon>
        <taxon>Bacillati</taxon>
        <taxon>Actinomycetota</taxon>
        <taxon>Actinomycetes</taxon>
        <taxon>Micrococcales</taxon>
        <taxon>Dermacoccaceae</taxon>
        <taxon>Dermacoccus</taxon>
    </lineage>
</organism>
<dbReference type="InterPro" id="IPR046348">
    <property type="entry name" value="SIS_dom_sf"/>
</dbReference>
<protein>
    <submittedName>
        <fullName evidence="2">SIS domain-containing protein</fullName>
    </submittedName>
</protein>
<dbReference type="Proteomes" id="UP000323565">
    <property type="component" value="Chromosome"/>
</dbReference>
<dbReference type="PANTHER" id="PTHR30390">
    <property type="entry name" value="SEDOHEPTULOSE 7-PHOSPHATE ISOMERASE / DNAA INITIATOR-ASSOCIATING FACTOR FOR REPLICATION INITIATION"/>
    <property type="match status" value="1"/>
</dbReference>
<evidence type="ECO:0000313" key="2">
    <source>
        <dbReference type="EMBL" id="QEH94650.1"/>
    </source>
</evidence>
<sequence>MERTELMAHPIEDVAPDAIGAATTAQLDAGIDAWLHLAEALREPELSAQVRAAGEALVSSLAAGGKVLVAGNGGSAAIASHVAAEFIGKCIHDRAPLPAVNLAESLSSITAIGNDYGYEHVFDRGVRALARPGDVYLAMSTSGRSANIVQSVATAREMGVTTIGMTGLGGEHLRDAVDHLLVVPSVQTPRIQEVHMLWAHAWCEAVDVLSQRS</sequence>
<dbReference type="PANTHER" id="PTHR30390:SF6">
    <property type="entry name" value="DNAA INITIATOR-ASSOCIATING PROTEIN DIAA"/>
    <property type="match status" value="1"/>
</dbReference>
<proteinExistence type="predicted"/>
<dbReference type="Pfam" id="PF13580">
    <property type="entry name" value="SIS_2"/>
    <property type="match status" value="1"/>
</dbReference>
<dbReference type="InterPro" id="IPR050099">
    <property type="entry name" value="SIS_GmhA/DiaA_subfam"/>
</dbReference>
<name>A0ABX5ZCE7_9MICO</name>
<dbReference type="CDD" id="cd05006">
    <property type="entry name" value="SIS_GmhA"/>
    <property type="match status" value="1"/>
</dbReference>
<reference evidence="2 3" key="1">
    <citation type="submission" date="2019-08" db="EMBL/GenBank/DDBJ databases">
        <title>Dermacoccus abyssi strain HZAU 226, whole genome Nanopore sequencing project.</title>
        <authorList>
            <person name="Guo A."/>
            <person name="Zhang X."/>
            <person name="Ruan Y."/>
            <person name="Liu W."/>
            <person name="Chen Q."/>
            <person name="Gu L."/>
        </authorList>
    </citation>
    <scope>NUCLEOTIDE SEQUENCE [LARGE SCALE GENOMIC DNA]</scope>
    <source>
        <strain evidence="2 3">HZAU 226</strain>
    </source>
</reference>
<gene>
    <name evidence="2" type="ORF">FV141_07210</name>
</gene>
<dbReference type="EMBL" id="CP043031">
    <property type="protein sequence ID" value="QEH94650.1"/>
    <property type="molecule type" value="Genomic_DNA"/>
</dbReference>
<dbReference type="PROSITE" id="PS51464">
    <property type="entry name" value="SIS"/>
    <property type="match status" value="1"/>
</dbReference>
<feature type="domain" description="SIS" evidence="1">
    <location>
        <begin position="57"/>
        <end position="213"/>
    </location>
</feature>
<keyword evidence="3" id="KW-1185">Reference proteome</keyword>
<accession>A0ABX5ZCE7</accession>
<dbReference type="InterPro" id="IPR001347">
    <property type="entry name" value="SIS_dom"/>
</dbReference>
<dbReference type="SUPFAM" id="SSF53697">
    <property type="entry name" value="SIS domain"/>
    <property type="match status" value="1"/>
</dbReference>
<dbReference type="InterPro" id="IPR035461">
    <property type="entry name" value="GmhA/DiaA"/>
</dbReference>
<evidence type="ECO:0000259" key="1">
    <source>
        <dbReference type="PROSITE" id="PS51464"/>
    </source>
</evidence>